<feature type="domain" description="Endonuclease GajA/Old nuclease/RecF-like AAA" evidence="1">
    <location>
        <begin position="1"/>
        <end position="49"/>
    </location>
</feature>
<sequence>MLDQVVIRNLTVFKQAEISFSPGLNVIVGENGSGKSHLLKAIYALIATSAQEGLKAQGDLPTKAVLQKAFADKLIGVLRPESLGRIVRRKQGRDRCEVELCFQDSSLNTKVSWATNSKSDVQIEQLPVQWQEKSPVFLPTREVLSQYHWLPQLYRTAHVDIEENIVDLCDLLGALALKGPREKGIAQLVAPLEAAMGGKVLLDQNGRFYLNIPGSGKMEISLVAEGLRKLAMVARLISTGSLLDKGYLFWDEPEANLNPKLIRLVATLLMDLSHHGIQVIVASHSFFLLKELDLLSRQKDQAIHYIGLSEGEEGATVQQVGTLAELDNLIKVDADIK</sequence>
<gene>
    <name evidence="3" type="ORF">H4O21_00405</name>
</gene>
<evidence type="ECO:0000259" key="2">
    <source>
        <dbReference type="Pfam" id="PF13304"/>
    </source>
</evidence>
<dbReference type="InterPro" id="IPR041685">
    <property type="entry name" value="AAA_GajA/Old/RecF-like"/>
</dbReference>
<protein>
    <submittedName>
        <fullName evidence="3">AAA family ATPase</fullName>
    </submittedName>
</protein>
<feature type="domain" description="ATPase AAA-type core" evidence="2">
    <location>
        <begin position="193"/>
        <end position="289"/>
    </location>
</feature>
<keyword evidence="4" id="KW-1185">Reference proteome</keyword>
<dbReference type="PANTHER" id="PTHR43581">
    <property type="entry name" value="ATP/GTP PHOSPHATASE"/>
    <property type="match status" value="1"/>
</dbReference>
<dbReference type="RefSeq" id="WP_182806838.1">
    <property type="nucleotide sequence ID" value="NZ_JACJFM010000001.1"/>
</dbReference>
<dbReference type="InterPro" id="IPR003959">
    <property type="entry name" value="ATPase_AAA_core"/>
</dbReference>
<evidence type="ECO:0000313" key="3">
    <source>
        <dbReference type="EMBL" id="MBB1485078.1"/>
    </source>
</evidence>
<dbReference type="Gene3D" id="3.40.50.300">
    <property type="entry name" value="P-loop containing nucleotide triphosphate hydrolases"/>
    <property type="match status" value="1"/>
</dbReference>
<evidence type="ECO:0000313" key="4">
    <source>
        <dbReference type="Proteomes" id="UP000565262"/>
    </source>
</evidence>
<dbReference type="AlphaFoldDB" id="A0A839IJH4"/>
<accession>A0A839IJH4</accession>
<comment type="caution">
    <text evidence="3">The sequence shown here is derived from an EMBL/GenBank/DDBJ whole genome shotgun (WGS) entry which is preliminary data.</text>
</comment>
<dbReference type="Pfam" id="PF13304">
    <property type="entry name" value="AAA_21"/>
    <property type="match status" value="1"/>
</dbReference>
<dbReference type="Pfam" id="PF13175">
    <property type="entry name" value="AAA_15"/>
    <property type="match status" value="1"/>
</dbReference>
<dbReference type="GO" id="GO:0016887">
    <property type="term" value="F:ATP hydrolysis activity"/>
    <property type="evidence" value="ECO:0007669"/>
    <property type="project" value="InterPro"/>
</dbReference>
<organism evidence="3 4">
    <name type="scientific">Oceanospirillum sediminis</name>
    <dbReference type="NCBI Taxonomy" id="2760088"/>
    <lineage>
        <taxon>Bacteria</taxon>
        <taxon>Pseudomonadati</taxon>
        <taxon>Pseudomonadota</taxon>
        <taxon>Gammaproteobacteria</taxon>
        <taxon>Oceanospirillales</taxon>
        <taxon>Oceanospirillaceae</taxon>
        <taxon>Oceanospirillum</taxon>
    </lineage>
</organism>
<dbReference type="SUPFAM" id="SSF52540">
    <property type="entry name" value="P-loop containing nucleoside triphosphate hydrolases"/>
    <property type="match status" value="1"/>
</dbReference>
<reference evidence="3 4" key="1">
    <citation type="submission" date="2020-08" db="EMBL/GenBank/DDBJ databases">
        <title>Oceanospirillum sp. nov. isolated from marine sediment.</title>
        <authorList>
            <person name="Ji X."/>
        </authorList>
    </citation>
    <scope>NUCLEOTIDE SEQUENCE [LARGE SCALE GENOMIC DNA]</scope>
    <source>
        <strain evidence="3 4">D5</strain>
    </source>
</reference>
<dbReference type="Proteomes" id="UP000565262">
    <property type="component" value="Unassembled WGS sequence"/>
</dbReference>
<dbReference type="CDD" id="cd00267">
    <property type="entry name" value="ABC_ATPase"/>
    <property type="match status" value="1"/>
</dbReference>
<dbReference type="InterPro" id="IPR027417">
    <property type="entry name" value="P-loop_NTPase"/>
</dbReference>
<name>A0A839IJH4_9GAMM</name>
<proteinExistence type="predicted"/>
<dbReference type="EMBL" id="JACJFM010000001">
    <property type="protein sequence ID" value="MBB1485078.1"/>
    <property type="molecule type" value="Genomic_DNA"/>
</dbReference>
<dbReference type="InterPro" id="IPR051396">
    <property type="entry name" value="Bact_Antivir_Def_Nuclease"/>
</dbReference>
<evidence type="ECO:0000259" key="1">
    <source>
        <dbReference type="Pfam" id="PF13175"/>
    </source>
</evidence>
<dbReference type="GO" id="GO:0005524">
    <property type="term" value="F:ATP binding"/>
    <property type="evidence" value="ECO:0007669"/>
    <property type="project" value="InterPro"/>
</dbReference>
<dbReference type="PANTHER" id="PTHR43581:SF2">
    <property type="entry name" value="EXCINUCLEASE ATPASE SUBUNIT"/>
    <property type="match status" value="1"/>
</dbReference>